<dbReference type="InterPro" id="IPR046897">
    <property type="entry name" value="ABC-3C_MC6"/>
</dbReference>
<keyword evidence="1" id="KW-1133">Transmembrane helix</keyword>
<evidence type="ECO:0008006" key="4">
    <source>
        <dbReference type="Google" id="ProtNLM"/>
    </source>
</evidence>
<evidence type="ECO:0000313" key="2">
    <source>
        <dbReference type="EMBL" id="CAK07651.1"/>
    </source>
</evidence>
<sequence>MSEVWEHVRGDRNKRGLTLGFDWFTLALTFLYTVHMIDMKDGLLTIQRARGQ</sequence>
<dbReference type="EMBL" id="AM236080">
    <property type="protein sequence ID" value="CAK07651.1"/>
    <property type="molecule type" value="Genomic_DNA"/>
</dbReference>
<keyword evidence="1" id="KW-0812">Transmembrane</keyword>
<protein>
    <recommendedName>
        <fullName evidence="4">Transmembrane protein</fullName>
    </recommendedName>
</protein>
<name>Q1MHB4_RHIJ3</name>
<evidence type="ECO:0000313" key="3">
    <source>
        <dbReference type="Proteomes" id="UP000006575"/>
    </source>
</evidence>
<dbReference type="KEGG" id="rle:RL2159"/>
<proteinExistence type="predicted"/>
<dbReference type="AlphaFoldDB" id="Q1MHB4"/>
<dbReference type="Pfam" id="PF20293">
    <property type="entry name" value="MC6"/>
    <property type="match status" value="1"/>
</dbReference>
<keyword evidence="1" id="KW-0472">Membrane</keyword>
<evidence type="ECO:0000256" key="1">
    <source>
        <dbReference type="SAM" id="Phobius"/>
    </source>
</evidence>
<dbReference type="EnsemblBacteria" id="CAK07651">
    <property type="protein sequence ID" value="CAK07651"/>
    <property type="gene ID" value="RL2159"/>
</dbReference>
<feature type="transmembrane region" description="Helical" evidence="1">
    <location>
        <begin position="20"/>
        <end position="38"/>
    </location>
</feature>
<keyword evidence="3" id="KW-1185">Reference proteome</keyword>
<dbReference type="Proteomes" id="UP000006575">
    <property type="component" value="Chromosome"/>
</dbReference>
<reference evidence="2 3" key="1">
    <citation type="journal article" date="2006" name="Genome Biol.">
        <title>The genome of Rhizobium leguminosarum has recognizable core and accessory components.</title>
        <authorList>
            <person name="Young J.W."/>
            <person name="Crossman L.C."/>
            <person name="Johnston A.W.B."/>
            <person name="Thomson N.R."/>
            <person name="Ghazoui Z.F."/>
            <person name="Hull K.H."/>
            <person name="Wexler M."/>
            <person name="Curson A.R.J."/>
            <person name="Todd J.D."/>
            <person name="Poole P.S."/>
            <person name="Mauchline T.H."/>
            <person name="East A.K."/>
            <person name="Quail M.A."/>
            <person name="Churcher C."/>
            <person name="Arrowsmith C."/>
            <person name="Cherevach A."/>
            <person name="Chillingworth T."/>
            <person name="Clarke K."/>
            <person name="Cronin A."/>
            <person name="Davis P."/>
            <person name="Fraser A."/>
            <person name="Hance Z."/>
            <person name="Hauser H."/>
            <person name="Jagels K."/>
            <person name="Moule S."/>
            <person name="Mungall K."/>
            <person name="Norbertczak H."/>
            <person name="Rabbinowitsch E."/>
            <person name="Sanders M."/>
            <person name="Simmonds M."/>
            <person name="Whitehead S."/>
            <person name="Parkhill J."/>
        </authorList>
    </citation>
    <scope>NUCLEOTIDE SEQUENCE [LARGE SCALE GENOMIC DNA]</scope>
    <source>
        <strain evidence="3">DSM 114642 / LMG 32736 / 3841</strain>
    </source>
</reference>
<gene>
    <name evidence="2" type="ordered locus">RL2159</name>
</gene>
<dbReference type="HOGENOM" id="CLU_3084025_0_0_5"/>
<accession>Q1MHB4</accession>
<organism evidence="2 3">
    <name type="scientific">Rhizobium johnstonii (strain DSM 114642 / LMG 32736 / 3841)</name>
    <name type="common">Rhizobium leguminosarum bv. viciae</name>
    <dbReference type="NCBI Taxonomy" id="216596"/>
    <lineage>
        <taxon>Bacteria</taxon>
        <taxon>Pseudomonadati</taxon>
        <taxon>Pseudomonadota</taxon>
        <taxon>Alphaproteobacteria</taxon>
        <taxon>Hyphomicrobiales</taxon>
        <taxon>Rhizobiaceae</taxon>
        <taxon>Rhizobium/Agrobacterium group</taxon>
        <taxon>Rhizobium</taxon>
        <taxon>Rhizobium johnstonii</taxon>
    </lineage>
</organism>